<dbReference type="EMBL" id="LAZR01033994">
    <property type="protein sequence ID" value="KKL46537.1"/>
    <property type="molecule type" value="Genomic_DNA"/>
</dbReference>
<organism evidence="1">
    <name type="scientific">marine sediment metagenome</name>
    <dbReference type="NCBI Taxonomy" id="412755"/>
    <lineage>
        <taxon>unclassified sequences</taxon>
        <taxon>metagenomes</taxon>
        <taxon>ecological metagenomes</taxon>
    </lineage>
</organism>
<reference evidence="1" key="1">
    <citation type="journal article" date="2015" name="Nature">
        <title>Complex archaea that bridge the gap between prokaryotes and eukaryotes.</title>
        <authorList>
            <person name="Spang A."/>
            <person name="Saw J.H."/>
            <person name="Jorgensen S.L."/>
            <person name="Zaremba-Niedzwiedzka K."/>
            <person name="Martijn J."/>
            <person name="Lind A.E."/>
            <person name="van Eijk R."/>
            <person name="Schleper C."/>
            <person name="Guy L."/>
            <person name="Ettema T.J."/>
        </authorList>
    </citation>
    <scope>NUCLEOTIDE SEQUENCE</scope>
</reference>
<dbReference type="InterPro" id="IPR006597">
    <property type="entry name" value="Sel1-like"/>
</dbReference>
<accession>A0A0F9F638</accession>
<sequence>SAQYNLGVCYKNGEGVKQDQKEAVRLYKLAADQGHADAKKRLAKMKK</sequence>
<dbReference type="Pfam" id="PF08238">
    <property type="entry name" value="Sel1"/>
    <property type="match status" value="1"/>
</dbReference>
<dbReference type="PANTHER" id="PTHR45011">
    <property type="entry name" value="DAP3-BINDING CELL DEATH ENHANCER 1"/>
    <property type="match status" value="1"/>
</dbReference>
<dbReference type="SMART" id="SM00671">
    <property type="entry name" value="SEL1"/>
    <property type="match status" value="1"/>
</dbReference>
<name>A0A0F9F638_9ZZZZ</name>
<proteinExistence type="predicted"/>
<gene>
    <name evidence="1" type="ORF">LCGC14_2344550</name>
</gene>
<dbReference type="Gene3D" id="1.25.40.10">
    <property type="entry name" value="Tetratricopeptide repeat domain"/>
    <property type="match status" value="1"/>
</dbReference>
<feature type="non-terminal residue" evidence="1">
    <location>
        <position position="1"/>
    </location>
</feature>
<dbReference type="AlphaFoldDB" id="A0A0F9F638"/>
<evidence type="ECO:0000313" key="1">
    <source>
        <dbReference type="EMBL" id="KKL46537.1"/>
    </source>
</evidence>
<dbReference type="SUPFAM" id="SSF81901">
    <property type="entry name" value="HCP-like"/>
    <property type="match status" value="1"/>
</dbReference>
<dbReference type="PANTHER" id="PTHR45011:SF1">
    <property type="entry name" value="DAP3-BINDING CELL DEATH ENHANCER 1"/>
    <property type="match status" value="1"/>
</dbReference>
<dbReference type="InterPro" id="IPR052748">
    <property type="entry name" value="ISR_Activator"/>
</dbReference>
<evidence type="ECO:0008006" key="2">
    <source>
        <dbReference type="Google" id="ProtNLM"/>
    </source>
</evidence>
<dbReference type="InterPro" id="IPR011990">
    <property type="entry name" value="TPR-like_helical_dom_sf"/>
</dbReference>
<comment type="caution">
    <text evidence="1">The sequence shown here is derived from an EMBL/GenBank/DDBJ whole genome shotgun (WGS) entry which is preliminary data.</text>
</comment>
<protein>
    <recommendedName>
        <fullName evidence="2">Sel1 repeat family protein</fullName>
    </recommendedName>
</protein>